<reference evidence="6 7" key="1">
    <citation type="submission" date="2021-06" db="EMBL/GenBank/DDBJ databases">
        <authorList>
            <person name="Sun Q."/>
            <person name="Li D."/>
        </authorList>
    </citation>
    <scope>NUCLEOTIDE SEQUENCE [LARGE SCALE GENOMIC DNA]</scope>
    <source>
        <strain evidence="6 7">MSJd-7</strain>
    </source>
</reference>
<proteinExistence type="inferred from homology"/>
<gene>
    <name evidence="6" type="ORF">KQI75_02020</name>
</gene>
<comment type="pathway">
    <text evidence="5">Cell wall biogenesis; teichoic acid biosynthesis.</text>
</comment>
<dbReference type="CDD" id="cd06533">
    <property type="entry name" value="Glyco_transf_WecG_TagA"/>
    <property type="match status" value="1"/>
</dbReference>
<organism evidence="6 7">
    <name type="scientific">Butyricicoccus intestinisimiae</name>
    <dbReference type="NCBI Taxonomy" id="2841509"/>
    <lineage>
        <taxon>Bacteria</taxon>
        <taxon>Bacillati</taxon>
        <taxon>Bacillota</taxon>
        <taxon>Clostridia</taxon>
        <taxon>Eubacteriales</taxon>
        <taxon>Butyricicoccaceae</taxon>
        <taxon>Butyricicoccus</taxon>
    </lineage>
</organism>
<dbReference type="InterPro" id="IPR034714">
    <property type="entry name" value="TagA_TarA"/>
</dbReference>
<evidence type="ECO:0000256" key="4">
    <source>
        <dbReference type="ARBA" id="ARBA00023316"/>
    </source>
</evidence>
<dbReference type="HAMAP" id="MF_02070">
    <property type="entry name" value="TagA_TarA"/>
    <property type="match status" value="1"/>
</dbReference>
<evidence type="ECO:0000256" key="5">
    <source>
        <dbReference type="HAMAP-Rule" id="MF_02070"/>
    </source>
</evidence>
<protein>
    <recommendedName>
        <fullName evidence="5">N-acetylglucosaminyldiphosphoundecaprenol N-acetyl-beta-D-mannosaminyltransferase</fullName>
        <ecNumber evidence="5">2.4.1.187</ecNumber>
    </recommendedName>
    <alternativeName>
        <fullName evidence="5">N-acetylmannosaminyltransferase</fullName>
    </alternativeName>
    <alternativeName>
        <fullName evidence="5">UDP-N-acetylmannosamine transferase</fullName>
    </alternativeName>
    <alternativeName>
        <fullName evidence="5">UDP-N-acetylmannosamine:N-acetylglucosaminyl pyrophosphorylundecaprenol N-acetylmannosaminyltransferase</fullName>
    </alternativeName>
</protein>
<comment type="similarity">
    <text evidence="5">Belongs to the glycosyltransferase 26 family. TagA/TarA subfamily.</text>
</comment>
<keyword evidence="4 5" id="KW-0961">Cell wall biogenesis/degradation</keyword>
<keyword evidence="1 5" id="KW-0328">Glycosyltransferase</keyword>
<dbReference type="Proteomes" id="UP000783588">
    <property type="component" value="Unassembled WGS sequence"/>
</dbReference>
<dbReference type="EC" id="2.4.1.187" evidence="5"/>
<comment type="catalytic activity">
    <reaction evidence="5">
        <text>UDP-N-acetyl-alpha-D-mannosamine + N-acetyl-alpha-D-glucosaminyl-di-trans,octa-cis-undecaprenyl diphosphate = N-acetyl-beta-D-mannosaminyl-(1-&gt;4)-N-acetyl-alpha-D-glucosaminyl di-trans,octa-cis-undecaprenyl diphosphate + UDP + H(+)</text>
        <dbReference type="Rhea" id="RHEA:16053"/>
        <dbReference type="ChEBI" id="CHEBI:15378"/>
        <dbReference type="ChEBI" id="CHEBI:58223"/>
        <dbReference type="ChEBI" id="CHEBI:62959"/>
        <dbReference type="ChEBI" id="CHEBI:68623"/>
        <dbReference type="ChEBI" id="CHEBI:132210"/>
        <dbReference type="EC" id="2.4.1.187"/>
    </reaction>
</comment>
<keyword evidence="7" id="KW-1185">Reference proteome</keyword>
<dbReference type="NCBIfam" id="TIGR00696">
    <property type="entry name" value="wecG_tagA_cpsF"/>
    <property type="match status" value="1"/>
</dbReference>
<evidence type="ECO:0000256" key="2">
    <source>
        <dbReference type="ARBA" id="ARBA00022679"/>
    </source>
</evidence>
<evidence type="ECO:0000256" key="1">
    <source>
        <dbReference type="ARBA" id="ARBA00022676"/>
    </source>
</evidence>
<dbReference type="RefSeq" id="WP_216469009.1">
    <property type="nucleotide sequence ID" value="NZ_JAHLQI010000001.1"/>
</dbReference>
<comment type="caution">
    <text evidence="6">The sequence shown here is derived from an EMBL/GenBank/DDBJ whole genome shotgun (WGS) entry which is preliminary data.</text>
</comment>
<dbReference type="PANTHER" id="PTHR34136">
    <property type="match status" value="1"/>
</dbReference>
<dbReference type="EMBL" id="JAHLQI010000001">
    <property type="protein sequence ID" value="MBU5489413.1"/>
    <property type="molecule type" value="Genomic_DNA"/>
</dbReference>
<sequence length="244" mass="26773">MNKVSILGVKFDAITKQEAVQRAMEAIRQGKKGYVVTPNSEIVYMARNNPQLKKLLNAATLVLSDGIGIVHAAKILKKPLTEKVAGIEFAADLIAEMEKEGRSLFLFGAKPGVAQKAAENLKKKHPNLIINGCRDGYFKSEEQAVQDINAAGHSDVILVCLGAPKQEIFMNTHIDELNGTLLCGLGGSLDVYAGVVERAPDFYVDHGLEWFYRLKKEPWRAKRMAALPKFLLTVIGAKITGKEN</sequence>
<keyword evidence="3 5" id="KW-0777">Teichoic acid biosynthesis</keyword>
<evidence type="ECO:0000313" key="7">
    <source>
        <dbReference type="Proteomes" id="UP000783588"/>
    </source>
</evidence>
<dbReference type="PANTHER" id="PTHR34136:SF1">
    <property type="entry name" value="UDP-N-ACETYL-D-MANNOSAMINURONIC ACID TRANSFERASE"/>
    <property type="match status" value="1"/>
</dbReference>
<name>A0ABS6EP02_9FIRM</name>
<dbReference type="Pfam" id="PF03808">
    <property type="entry name" value="Glyco_tran_WecG"/>
    <property type="match status" value="1"/>
</dbReference>
<evidence type="ECO:0000313" key="6">
    <source>
        <dbReference type="EMBL" id="MBU5489413.1"/>
    </source>
</evidence>
<comment type="function">
    <text evidence="5">Catalyzes the conversion of GlcNAc-PP-undecaprenol into ManNAc-GlcNAc-PP-undecaprenol, the first committed lipid intermediate in the de novo synthesis of teichoic acid.</text>
</comment>
<dbReference type="InterPro" id="IPR004629">
    <property type="entry name" value="WecG_TagA_CpsF"/>
</dbReference>
<evidence type="ECO:0000256" key="3">
    <source>
        <dbReference type="ARBA" id="ARBA00022944"/>
    </source>
</evidence>
<accession>A0ABS6EP02</accession>
<keyword evidence="2 5" id="KW-0808">Transferase</keyword>